<dbReference type="Proteomes" id="UP000339249">
    <property type="component" value="Unassembled WGS sequence"/>
</dbReference>
<dbReference type="AlphaFoldDB" id="A0A4U9D808"/>
<reference evidence="1 2" key="1">
    <citation type="submission" date="2019-04" db="EMBL/GenBank/DDBJ databases">
        <authorList>
            <consortium name="Pathogen Informatics"/>
        </authorList>
    </citation>
    <scope>NUCLEOTIDE SEQUENCE [LARGE SCALE GENOMIC DNA]</scope>
    <source>
        <strain evidence="1 2">NCTC9185</strain>
    </source>
</reference>
<sequence>MLTEKQRQEIIFLAVIQWKHACTLHFVGECNTSINDDKFMGMIFFLINNPSIYSTVCHQDVFEYEMEYEPITYDEIRLALNQPLRHLIE</sequence>
<accession>A0A4U9D808</accession>
<proteinExistence type="predicted"/>
<protein>
    <submittedName>
        <fullName evidence="1">Uncharacterized protein</fullName>
    </submittedName>
</protein>
<organism evidence="1 2">
    <name type="scientific">Raoultella terrigena</name>
    <name type="common">Klebsiella terrigena</name>
    <dbReference type="NCBI Taxonomy" id="577"/>
    <lineage>
        <taxon>Bacteria</taxon>
        <taxon>Pseudomonadati</taxon>
        <taxon>Pseudomonadota</taxon>
        <taxon>Gammaproteobacteria</taxon>
        <taxon>Enterobacterales</taxon>
        <taxon>Enterobacteriaceae</taxon>
        <taxon>Klebsiella/Raoultella group</taxon>
        <taxon>Raoultella</taxon>
    </lineage>
</organism>
<gene>
    <name evidence="1" type="ORF">NCTC9185_05638</name>
</gene>
<name>A0A4U9D808_RAOTE</name>
<evidence type="ECO:0000313" key="1">
    <source>
        <dbReference type="EMBL" id="VTN13602.1"/>
    </source>
</evidence>
<evidence type="ECO:0000313" key="2">
    <source>
        <dbReference type="Proteomes" id="UP000339249"/>
    </source>
</evidence>
<dbReference type="EMBL" id="CABDVU010000001">
    <property type="protein sequence ID" value="VTN13602.1"/>
    <property type="molecule type" value="Genomic_DNA"/>
</dbReference>